<sequence>MSDTWDSAPAGLSAGVHDSADREPVIVLGRRTAFGRRNGVFGRLLADELLAPVLSAVVADSGVPVDHIDDVIIGNAVGGGGNVARLAALGAGLPNRVPGLTIDRQCGSGLEAIVLACRLVAAGAGSAYLAGGVESCSTAPLRAHRLTSTPGHPDFFDRVRFSPDAVGDPDMGVAAENVAERFGITRERQDAFALRSHRLAVVAQDTGALAGEIVPLHTETGRVATDEGPRRSLTDGLLRRFPPVFRPGGTVTAGNSCADADGAVVVLVTSRRVAESLGLTGYLRFVDSAVMGTDPNHLGVAGAEAARLVLDRQGFAAADLARIEFNEAFAAQVLASMDILGIPEERANLQGGALALGHPFGASGALLVLRLLKQGRASGSAGELSLAAVSIAGGLGVAALWRWDG</sequence>
<evidence type="ECO:0000259" key="6">
    <source>
        <dbReference type="Pfam" id="PF02803"/>
    </source>
</evidence>
<keyword evidence="8" id="KW-1185">Reference proteome</keyword>
<dbReference type="GO" id="GO:0005737">
    <property type="term" value="C:cytoplasm"/>
    <property type="evidence" value="ECO:0007669"/>
    <property type="project" value="UniProtKB-ARBA"/>
</dbReference>
<dbReference type="Pfam" id="PF00108">
    <property type="entry name" value="Thiolase_N"/>
    <property type="match status" value="1"/>
</dbReference>
<evidence type="ECO:0000313" key="8">
    <source>
        <dbReference type="Proteomes" id="UP000298173"/>
    </source>
</evidence>
<dbReference type="Pfam" id="PF02803">
    <property type="entry name" value="Thiolase_C"/>
    <property type="match status" value="1"/>
</dbReference>
<evidence type="ECO:0000256" key="4">
    <source>
        <dbReference type="RuleBase" id="RU003557"/>
    </source>
</evidence>
<dbReference type="InterPro" id="IPR002155">
    <property type="entry name" value="Thiolase"/>
</dbReference>
<keyword evidence="3 4" id="KW-0012">Acyltransferase</keyword>
<keyword evidence="2 4" id="KW-0808">Transferase</keyword>
<dbReference type="InterPro" id="IPR020617">
    <property type="entry name" value="Thiolase_C"/>
</dbReference>
<dbReference type="Proteomes" id="UP000298173">
    <property type="component" value="Unassembled WGS sequence"/>
</dbReference>
<dbReference type="PANTHER" id="PTHR43853">
    <property type="entry name" value="3-KETOACYL-COA THIOLASE, PEROXISOMAL"/>
    <property type="match status" value="1"/>
</dbReference>
<dbReference type="PANTHER" id="PTHR43853:SF3">
    <property type="entry name" value="ACETYL-COA C-ACETYLTRANSFERASE YHFS-RELATED"/>
    <property type="match status" value="1"/>
</dbReference>
<evidence type="ECO:0000259" key="5">
    <source>
        <dbReference type="Pfam" id="PF00108"/>
    </source>
</evidence>
<accession>A0A4R8UXR9</accession>
<dbReference type="AlphaFoldDB" id="A0A4R8UXR9"/>
<dbReference type="NCBIfam" id="TIGR01930">
    <property type="entry name" value="AcCoA-C-Actrans"/>
    <property type="match status" value="1"/>
</dbReference>
<dbReference type="EMBL" id="SOEY01000019">
    <property type="protein sequence ID" value="TFB72724.1"/>
    <property type="molecule type" value="Genomic_DNA"/>
</dbReference>
<evidence type="ECO:0000256" key="2">
    <source>
        <dbReference type="ARBA" id="ARBA00022679"/>
    </source>
</evidence>
<dbReference type="PROSITE" id="PS00737">
    <property type="entry name" value="THIOLASE_2"/>
    <property type="match status" value="1"/>
</dbReference>
<dbReference type="InterPro" id="IPR016039">
    <property type="entry name" value="Thiolase-like"/>
</dbReference>
<feature type="domain" description="Thiolase C-terminal" evidence="6">
    <location>
        <begin position="284"/>
        <end position="400"/>
    </location>
</feature>
<dbReference type="GO" id="GO:0006635">
    <property type="term" value="P:fatty acid beta-oxidation"/>
    <property type="evidence" value="ECO:0007669"/>
    <property type="project" value="TreeGrafter"/>
</dbReference>
<dbReference type="SUPFAM" id="SSF53901">
    <property type="entry name" value="Thiolase-like"/>
    <property type="match status" value="2"/>
</dbReference>
<evidence type="ECO:0000256" key="3">
    <source>
        <dbReference type="ARBA" id="ARBA00023315"/>
    </source>
</evidence>
<dbReference type="PIRSF" id="PIRSF000429">
    <property type="entry name" value="Ac-CoA_Ac_transf"/>
    <property type="match status" value="1"/>
</dbReference>
<name>A0A4R8UXR9_9MICO</name>
<dbReference type="InterPro" id="IPR020616">
    <property type="entry name" value="Thiolase_N"/>
</dbReference>
<reference evidence="7 8" key="1">
    <citation type="submission" date="2019-03" db="EMBL/GenBank/DDBJ databases">
        <title>Genomics of glacier-inhabiting Cryobacterium strains.</title>
        <authorList>
            <person name="Liu Q."/>
            <person name="Xin Y.-H."/>
        </authorList>
    </citation>
    <scope>NUCLEOTIDE SEQUENCE [LARGE SCALE GENOMIC DNA]</scope>
    <source>
        <strain evidence="7 8">HLT2-23</strain>
    </source>
</reference>
<evidence type="ECO:0000256" key="1">
    <source>
        <dbReference type="ARBA" id="ARBA00010982"/>
    </source>
</evidence>
<comment type="similarity">
    <text evidence="1 4">Belongs to the thiolase-like superfamily. Thiolase family.</text>
</comment>
<organism evidence="7 8">
    <name type="scientific">Cryobacterium glaciale</name>
    <dbReference type="NCBI Taxonomy" id="1259145"/>
    <lineage>
        <taxon>Bacteria</taxon>
        <taxon>Bacillati</taxon>
        <taxon>Actinomycetota</taxon>
        <taxon>Actinomycetes</taxon>
        <taxon>Micrococcales</taxon>
        <taxon>Microbacteriaceae</taxon>
        <taxon>Cryobacterium</taxon>
    </lineage>
</organism>
<proteinExistence type="inferred from homology"/>
<dbReference type="OrthoDB" id="1402717at2"/>
<dbReference type="InterPro" id="IPR050215">
    <property type="entry name" value="Thiolase-like_sf_Thiolase"/>
</dbReference>
<evidence type="ECO:0000313" key="7">
    <source>
        <dbReference type="EMBL" id="TFB72724.1"/>
    </source>
</evidence>
<dbReference type="GO" id="GO:0003988">
    <property type="term" value="F:acetyl-CoA C-acyltransferase activity"/>
    <property type="evidence" value="ECO:0007669"/>
    <property type="project" value="TreeGrafter"/>
</dbReference>
<comment type="caution">
    <text evidence="7">The sequence shown here is derived from an EMBL/GenBank/DDBJ whole genome shotgun (WGS) entry which is preliminary data.</text>
</comment>
<dbReference type="CDD" id="cd00751">
    <property type="entry name" value="thiolase"/>
    <property type="match status" value="1"/>
</dbReference>
<feature type="domain" description="Thiolase N-terminal" evidence="5">
    <location>
        <begin position="25"/>
        <end position="271"/>
    </location>
</feature>
<dbReference type="RefSeq" id="WP_134503316.1">
    <property type="nucleotide sequence ID" value="NZ_SOEY01000019.1"/>
</dbReference>
<gene>
    <name evidence="7" type="ORF">E3O06_10480</name>
</gene>
<dbReference type="Gene3D" id="3.40.47.10">
    <property type="match status" value="1"/>
</dbReference>
<dbReference type="GO" id="GO:0010124">
    <property type="term" value="P:phenylacetate catabolic process"/>
    <property type="evidence" value="ECO:0007669"/>
    <property type="project" value="TreeGrafter"/>
</dbReference>
<protein>
    <submittedName>
        <fullName evidence="7">Thiolase family protein</fullName>
    </submittedName>
</protein>
<dbReference type="InterPro" id="IPR020613">
    <property type="entry name" value="Thiolase_CS"/>
</dbReference>